<dbReference type="EMBL" id="SOAU01000001">
    <property type="protein sequence ID" value="TDT18373.1"/>
    <property type="molecule type" value="Genomic_DNA"/>
</dbReference>
<feature type="domain" description="Acyl-CoA oxidase/dehydrogenase middle" evidence="8">
    <location>
        <begin position="126"/>
        <end position="228"/>
    </location>
</feature>
<dbReference type="FunFam" id="1.20.140.10:FF:000012">
    <property type="entry name" value="Acyl-CoA dehydrogenase fadE12"/>
    <property type="match status" value="1"/>
</dbReference>
<dbReference type="Gene3D" id="1.10.540.10">
    <property type="entry name" value="Acyl-CoA dehydrogenase/oxidase, N-terminal domain"/>
    <property type="match status" value="1"/>
</dbReference>
<dbReference type="SUPFAM" id="SSF47203">
    <property type="entry name" value="Acyl-CoA dehydrogenase C-terminal domain-like"/>
    <property type="match status" value="1"/>
</dbReference>
<evidence type="ECO:0000256" key="3">
    <source>
        <dbReference type="ARBA" id="ARBA00022630"/>
    </source>
</evidence>
<feature type="domain" description="Acyl-CoA dehydrogenase/oxidase N-terminal" evidence="9">
    <location>
        <begin position="17"/>
        <end position="120"/>
    </location>
</feature>
<dbReference type="InterPro" id="IPR046373">
    <property type="entry name" value="Acyl-CoA_Oxase/DH_mid-dom_sf"/>
</dbReference>
<dbReference type="Pfam" id="PF02770">
    <property type="entry name" value="Acyl-CoA_dh_M"/>
    <property type="match status" value="1"/>
</dbReference>
<dbReference type="Proteomes" id="UP000294558">
    <property type="component" value="Unassembled WGS sequence"/>
</dbReference>
<gene>
    <name evidence="10" type="ORF">BDK89_3993</name>
</gene>
<dbReference type="GO" id="GO:0033539">
    <property type="term" value="P:fatty acid beta-oxidation using acyl-CoA dehydrogenase"/>
    <property type="evidence" value="ECO:0007669"/>
    <property type="project" value="TreeGrafter"/>
</dbReference>
<organism evidence="10 11">
    <name type="scientific">Ilumatobacter fluminis</name>
    <dbReference type="NCBI Taxonomy" id="467091"/>
    <lineage>
        <taxon>Bacteria</taxon>
        <taxon>Bacillati</taxon>
        <taxon>Actinomycetota</taxon>
        <taxon>Acidimicrobiia</taxon>
        <taxon>Acidimicrobiales</taxon>
        <taxon>Ilumatobacteraceae</taxon>
        <taxon>Ilumatobacter</taxon>
    </lineage>
</organism>
<dbReference type="InterPro" id="IPR006089">
    <property type="entry name" value="Acyl-CoA_DH_CS"/>
</dbReference>
<dbReference type="PROSITE" id="PS00073">
    <property type="entry name" value="ACYL_COA_DH_2"/>
    <property type="match status" value="1"/>
</dbReference>
<dbReference type="Pfam" id="PF00441">
    <property type="entry name" value="Acyl-CoA_dh_1"/>
    <property type="match status" value="1"/>
</dbReference>
<dbReference type="CDD" id="cd00567">
    <property type="entry name" value="ACAD"/>
    <property type="match status" value="1"/>
</dbReference>
<dbReference type="Pfam" id="PF02771">
    <property type="entry name" value="Acyl-CoA_dh_N"/>
    <property type="match status" value="1"/>
</dbReference>
<dbReference type="InterPro" id="IPR009100">
    <property type="entry name" value="AcylCoA_DH/oxidase_NM_dom_sf"/>
</dbReference>
<evidence type="ECO:0000256" key="2">
    <source>
        <dbReference type="ARBA" id="ARBA00009347"/>
    </source>
</evidence>
<name>A0A4R7I6H6_9ACTN</name>
<sequence>MVDWSAMDFEQPDDFAVIRTEVRRLCDKYGNEYWRGLEPDRYPEEFVADLTRHGWLAALIPEQYGGGGLSLAGASVILEEIAASGGNPSACHAQMYVMGTLLRHGSDEQKEHYLPQVADGRKRLQAFGVTEPAAGSETTRITTRAERDGDVYRINGQKIWTSRALYSDLMILLARTTPIDEVEHRLDGLSVFIVEMRDDSGELIPGLRIDPIDTWMNHNTTQVFFDDVEIPASSLIGVEGNGFRQILDGMNAERILIAAECIGDGTFFLERASQYANEREVFGRPIGQNQGVAFPLAKAYAQLQAADLMRWKAASLFDAGKSCGAEANMSKLLASEASWAAGNAALDAHGGYGFAAEYDIERKLRETRLYQVAPINNNLVLAFVAEKCLGLPKSY</sequence>
<dbReference type="InterPro" id="IPR009075">
    <property type="entry name" value="AcylCo_DH/oxidase_C"/>
</dbReference>
<dbReference type="Gene3D" id="2.40.110.10">
    <property type="entry name" value="Butyryl-CoA Dehydrogenase, subunit A, domain 2"/>
    <property type="match status" value="1"/>
</dbReference>
<dbReference type="InterPro" id="IPR006091">
    <property type="entry name" value="Acyl-CoA_Oxase/DH_mid-dom"/>
</dbReference>
<evidence type="ECO:0000256" key="1">
    <source>
        <dbReference type="ARBA" id="ARBA00001974"/>
    </source>
</evidence>
<dbReference type="GO" id="GO:0005737">
    <property type="term" value="C:cytoplasm"/>
    <property type="evidence" value="ECO:0007669"/>
    <property type="project" value="TreeGrafter"/>
</dbReference>
<dbReference type="Gene3D" id="1.20.140.10">
    <property type="entry name" value="Butyryl-CoA Dehydrogenase, subunit A, domain 3"/>
    <property type="match status" value="1"/>
</dbReference>
<protein>
    <submittedName>
        <fullName evidence="10">Acyl-CoA dehydrogenase</fullName>
    </submittedName>
</protein>
<evidence type="ECO:0000313" key="11">
    <source>
        <dbReference type="Proteomes" id="UP000294558"/>
    </source>
</evidence>
<evidence type="ECO:0000256" key="4">
    <source>
        <dbReference type="ARBA" id="ARBA00022827"/>
    </source>
</evidence>
<keyword evidence="11" id="KW-1185">Reference proteome</keyword>
<evidence type="ECO:0000256" key="6">
    <source>
        <dbReference type="RuleBase" id="RU362125"/>
    </source>
</evidence>
<evidence type="ECO:0000256" key="5">
    <source>
        <dbReference type="ARBA" id="ARBA00023002"/>
    </source>
</evidence>
<dbReference type="PANTHER" id="PTHR48083">
    <property type="entry name" value="MEDIUM-CHAIN SPECIFIC ACYL-COA DEHYDROGENASE, MITOCHONDRIAL-RELATED"/>
    <property type="match status" value="1"/>
</dbReference>
<dbReference type="AlphaFoldDB" id="A0A4R7I6H6"/>
<evidence type="ECO:0000259" key="8">
    <source>
        <dbReference type="Pfam" id="PF02770"/>
    </source>
</evidence>
<comment type="cofactor">
    <cofactor evidence="1 6">
        <name>FAD</name>
        <dbReference type="ChEBI" id="CHEBI:57692"/>
    </cofactor>
</comment>
<accession>A0A4R7I6H6</accession>
<evidence type="ECO:0000313" key="10">
    <source>
        <dbReference type="EMBL" id="TDT18373.1"/>
    </source>
</evidence>
<feature type="domain" description="Acyl-CoA dehydrogenase/oxidase C-terminal" evidence="7">
    <location>
        <begin position="240"/>
        <end position="373"/>
    </location>
</feature>
<dbReference type="SUPFAM" id="SSF56645">
    <property type="entry name" value="Acyl-CoA dehydrogenase NM domain-like"/>
    <property type="match status" value="1"/>
</dbReference>
<keyword evidence="3 6" id="KW-0285">Flavoprotein</keyword>
<proteinExistence type="inferred from homology"/>
<reference evidence="10 11" key="1">
    <citation type="submission" date="2019-03" db="EMBL/GenBank/DDBJ databases">
        <title>Sequencing the genomes of 1000 actinobacteria strains.</title>
        <authorList>
            <person name="Klenk H.-P."/>
        </authorList>
    </citation>
    <scope>NUCLEOTIDE SEQUENCE [LARGE SCALE GENOMIC DNA]</scope>
    <source>
        <strain evidence="10 11">DSM 18936</strain>
    </source>
</reference>
<dbReference type="PANTHER" id="PTHR48083:SF1">
    <property type="entry name" value="DEHYDROGENASE, PUTATIVE (AFU_ORTHOLOGUE AFUA_7G06510)-RELATED"/>
    <property type="match status" value="1"/>
</dbReference>
<evidence type="ECO:0000259" key="7">
    <source>
        <dbReference type="Pfam" id="PF00441"/>
    </source>
</evidence>
<dbReference type="InterPro" id="IPR037069">
    <property type="entry name" value="AcylCoA_DH/ox_N_sf"/>
</dbReference>
<dbReference type="InterPro" id="IPR050741">
    <property type="entry name" value="Acyl-CoA_dehydrogenase"/>
</dbReference>
<comment type="caution">
    <text evidence="10">The sequence shown here is derived from an EMBL/GenBank/DDBJ whole genome shotgun (WGS) entry which is preliminary data.</text>
</comment>
<comment type="similarity">
    <text evidence="2 6">Belongs to the acyl-CoA dehydrogenase family.</text>
</comment>
<evidence type="ECO:0000259" key="9">
    <source>
        <dbReference type="Pfam" id="PF02771"/>
    </source>
</evidence>
<dbReference type="InterPro" id="IPR036250">
    <property type="entry name" value="AcylCo_DH-like_C"/>
</dbReference>
<keyword evidence="4 6" id="KW-0274">FAD</keyword>
<dbReference type="GO" id="GO:0003995">
    <property type="term" value="F:acyl-CoA dehydrogenase activity"/>
    <property type="evidence" value="ECO:0007669"/>
    <property type="project" value="InterPro"/>
</dbReference>
<dbReference type="InterPro" id="IPR013786">
    <property type="entry name" value="AcylCoA_DH/ox_N"/>
</dbReference>
<keyword evidence="5 6" id="KW-0560">Oxidoreductase</keyword>
<dbReference type="GO" id="GO:0050660">
    <property type="term" value="F:flavin adenine dinucleotide binding"/>
    <property type="evidence" value="ECO:0007669"/>
    <property type="project" value="InterPro"/>
</dbReference>